<comment type="caution">
    <text evidence="1">The sequence shown here is derived from an EMBL/GenBank/DDBJ whole genome shotgun (WGS) entry which is preliminary data.</text>
</comment>
<accession>A0AAD9J201</accession>
<dbReference type="EMBL" id="JAODUP010000703">
    <property type="protein sequence ID" value="KAK2145092.1"/>
    <property type="molecule type" value="Genomic_DNA"/>
</dbReference>
<gene>
    <name evidence="1" type="ORF">LSH36_703g00004</name>
</gene>
<reference evidence="1" key="1">
    <citation type="journal article" date="2023" name="Mol. Biol. Evol.">
        <title>Third-Generation Sequencing Reveals the Adaptive Role of the Epigenome in Three Deep-Sea Polychaetes.</title>
        <authorList>
            <person name="Perez M."/>
            <person name="Aroh O."/>
            <person name="Sun Y."/>
            <person name="Lan Y."/>
            <person name="Juniper S.K."/>
            <person name="Young C.R."/>
            <person name="Angers B."/>
            <person name="Qian P.Y."/>
        </authorList>
    </citation>
    <scope>NUCLEOTIDE SEQUENCE</scope>
    <source>
        <strain evidence="1">P08H-3</strain>
    </source>
</reference>
<protein>
    <submittedName>
        <fullName evidence="1">Uncharacterized protein</fullName>
    </submittedName>
</protein>
<name>A0AAD9J201_9ANNE</name>
<feature type="non-terminal residue" evidence="1">
    <location>
        <position position="1"/>
    </location>
</feature>
<sequence>MTMVDSWLEHVIGIPEVRIKDQSKLIRDIKQRISSIDVEVKTETAKFVIGDDHIKLGEIVEQELKSPVVAGSINLFEGPMTEVVHSLGLSMFYLGSSY</sequence>
<proteinExistence type="predicted"/>
<organism evidence="1 2">
    <name type="scientific">Paralvinella palmiformis</name>
    <dbReference type="NCBI Taxonomy" id="53620"/>
    <lineage>
        <taxon>Eukaryota</taxon>
        <taxon>Metazoa</taxon>
        <taxon>Spiralia</taxon>
        <taxon>Lophotrochozoa</taxon>
        <taxon>Annelida</taxon>
        <taxon>Polychaeta</taxon>
        <taxon>Sedentaria</taxon>
        <taxon>Canalipalpata</taxon>
        <taxon>Terebellida</taxon>
        <taxon>Terebelliformia</taxon>
        <taxon>Alvinellidae</taxon>
        <taxon>Paralvinella</taxon>
    </lineage>
</organism>
<keyword evidence="2" id="KW-1185">Reference proteome</keyword>
<dbReference type="AlphaFoldDB" id="A0AAD9J201"/>
<evidence type="ECO:0000313" key="1">
    <source>
        <dbReference type="EMBL" id="KAK2145092.1"/>
    </source>
</evidence>
<evidence type="ECO:0000313" key="2">
    <source>
        <dbReference type="Proteomes" id="UP001208570"/>
    </source>
</evidence>
<dbReference type="Proteomes" id="UP001208570">
    <property type="component" value="Unassembled WGS sequence"/>
</dbReference>